<evidence type="ECO:0000313" key="2">
    <source>
        <dbReference type="Proteomes" id="UP000029980"/>
    </source>
</evidence>
<evidence type="ECO:0008006" key="3">
    <source>
        <dbReference type="Google" id="ProtNLM"/>
    </source>
</evidence>
<dbReference type="KEGG" id="teu:TEU_04085"/>
<evidence type="ECO:0000313" key="1">
    <source>
        <dbReference type="EMBL" id="AIU69585.1"/>
    </source>
</evidence>
<dbReference type="HOGENOM" id="CLU_1145266_0_0_2"/>
<proteinExistence type="predicted"/>
<dbReference type="STRING" id="1505907.TEU_04085"/>
<dbReference type="RefSeq" id="WP_050002565.1">
    <property type="nucleotide sequence ID" value="NZ_CP008887.1"/>
</dbReference>
<reference evidence="1 2" key="1">
    <citation type="journal article" date="2015" name="Int. J. Syst. Evol. Microbiol.">
        <title>Thermococcus eurythermalis sp. nov., a conditional piezophilic hyperthermophilic archaeon with a wide temperature range isolated from an oil-immersed chimney in the Guaymas Basin.</title>
        <authorList>
            <person name="Zhao W."/>
            <person name="Zeng X."/>
            <person name="Xiao X."/>
        </authorList>
    </citation>
    <scope>NUCLEOTIDE SEQUENCE [LARGE SCALE GENOMIC DNA]</scope>
    <source>
        <strain evidence="1 2">A501</strain>
    </source>
</reference>
<gene>
    <name evidence="1" type="ORF">TEU_04085</name>
</gene>
<sequence>MKLRGGLVGVALGVVITAFLLGATLTALALKGDVHVGWVTTKKVAGAVVEVGEFNASALTVKEVVGEVVIVSANTSKIVLKSNLPLNFTVEKGVLTVYCPHRTVSNIIGTSTKNLCSDYTNGTVIVEVPEGLLGIDVYDVVGEVRVAAEAGSVELTDIVGNVAGTSWNGYRISDVVGDISLRVAKRTTINDVIGDITITVPTGFEAVIAVEDGDIIGDVTNRARGDKGTVLIRVNDIIGDIVVGNDF</sequence>
<dbReference type="EMBL" id="CP008887">
    <property type="protein sequence ID" value="AIU69585.1"/>
    <property type="molecule type" value="Genomic_DNA"/>
</dbReference>
<name>A0A097QSV7_9EURY</name>
<accession>A0A097QSV7</accession>
<protein>
    <recommendedName>
        <fullName evidence="3">Adhesin domain-containing protein</fullName>
    </recommendedName>
</protein>
<dbReference type="AlphaFoldDB" id="A0A097QSV7"/>
<dbReference type="Proteomes" id="UP000029980">
    <property type="component" value="Chromosome"/>
</dbReference>
<keyword evidence="2" id="KW-1185">Reference proteome</keyword>
<dbReference type="GeneID" id="25152614"/>
<organism evidence="1 2">
    <name type="scientific">Thermococcus eurythermalis</name>
    <dbReference type="NCBI Taxonomy" id="1505907"/>
    <lineage>
        <taxon>Archaea</taxon>
        <taxon>Methanobacteriati</taxon>
        <taxon>Methanobacteriota</taxon>
        <taxon>Thermococci</taxon>
        <taxon>Thermococcales</taxon>
        <taxon>Thermococcaceae</taxon>
        <taxon>Thermococcus</taxon>
    </lineage>
</organism>
<dbReference type="OrthoDB" id="86202at2157"/>